<protein>
    <submittedName>
        <fullName evidence="2">Uncharacterized protein</fullName>
    </submittedName>
</protein>
<dbReference type="KEGG" id="dps:DP1786"/>
<dbReference type="Proteomes" id="UP000000602">
    <property type="component" value="Chromosome"/>
</dbReference>
<keyword evidence="3" id="KW-1185">Reference proteome</keyword>
<feature type="transmembrane region" description="Helical" evidence="1">
    <location>
        <begin position="6"/>
        <end position="26"/>
    </location>
</feature>
<dbReference type="EMBL" id="CR522870">
    <property type="protein sequence ID" value="CAG36515.1"/>
    <property type="molecule type" value="Genomic_DNA"/>
</dbReference>
<feature type="transmembrane region" description="Helical" evidence="1">
    <location>
        <begin position="38"/>
        <end position="55"/>
    </location>
</feature>
<evidence type="ECO:0000313" key="3">
    <source>
        <dbReference type="Proteomes" id="UP000000602"/>
    </source>
</evidence>
<dbReference type="HOGENOM" id="CLU_908299_0_0_7"/>
<feature type="transmembrane region" description="Helical" evidence="1">
    <location>
        <begin position="152"/>
        <end position="175"/>
    </location>
</feature>
<dbReference type="STRING" id="177439.DP1786"/>
<feature type="transmembrane region" description="Helical" evidence="1">
    <location>
        <begin position="187"/>
        <end position="208"/>
    </location>
</feature>
<dbReference type="AlphaFoldDB" id="Q6AMB0"/>
<gene>
    <name evidence="2" type="ordered locus">DP1786</name>
</gene>
<feature type="transmembrane region" description="Helical" evidence="1">
    <location>
        <begin position="94"/>
        <end position="112"/>
    </location>
</feature>
<name>Q6AMB0_DESPS</name>
<dbReference type="RefSeq" id="WP_011189027.1">
    <property type="nucleotide sequence ID" value="NC_006138.1"/>
</dbReference>
<accession>Q6AMB0</accession>
<dbReference type="eggNOG" id="COG2205">
    <property type="taxonomic scope" value="Bacteria"/>
</dbReference>
<sequence length="306" mass="35237">MALDIKTLMVCNMGIAFFMAFALLFYRLNYKTYSGYEALLLSIFLAALAYIPMILRGQIPLWLSSILPNFLFFLTAVLRLDAARQFTHNQRLKRRYYCLPLIALPIFAYLSLSKNDIVLRSLFFSIPITAFAIMISRQFYRSKTKENKNLHTAIASLYLIDALFIITRAASWFLAPEERLLNAGSSHQLYFLELTIYEVGIGISWIMLNSQRLETELTLSRKKLLRTVNELTDALAEVKSLSGIIPICMHCKEIRDDRGYWNQLEKFISDHSEAKFSHGICPSCMKEKYPELFDGTVMADSNQMPK</sequence>
<proteinExistence type="predicted"/>
<evidence type="ECO:0000256" key="1">
    <source>
        <dbReference type="SAM" id="Phobius"/>
    </source>
</evidence>
<evidence type="ECO:0000313" key="2">
    <source>
        <dbReference type="EMBL" id="CAG36515.1"/>
    </source>
</evidence>
<dbReference type="eggNOG" id="COG4191">
    <property type="taxonomic scope" value="Bacteria"/>
</dbReference>
<keyword evidence="1" id="KW-1133">Transmembrane helix</keyword>
<feature type="transmembrane region" description="Helical" evidence="1">
    <location>
        <begin position="61"/>
        <end position="82"/>
    </location>
</feature>
<keyword evidence="1" id="KW-0472">Membrane</keyword>
<reference evidence="3" key="1">
    <citation type="journal article" date="2004" name="Environ. Microbiol.">
        <title>The genome of Desulfotalea psychrophila, a sulfate-reducing bacterium from permanently cold Arctic sediments.</title>
        <authorList>
            <person name="Rabus R."/>
            <person name="Ruepp A."/>
            <person name="Frickey T."/>
            <person name="Rattei T."/>
            <person name="Fartmann B."/>
            <person name="Stark M."/>
            <person name="Bauer M."/>
            <person name="Zibat A."/>
            <person name="Lombardot T."/>
            <person name="Becker I."/>
            <person name="Amann J."/>
            <person name="Gellner K."/>
            <person name="Teeling H."/>
            <person name="Leuschner W.D."/>
            <person name="Gloeckner F.-O."/>
            <person name="Lupas A.N."/>
            <person name="Amann R."/>
            <person name="Klenk H.-P."/>
        </authorList>
    </citation>
    <scope>NUCLEOTIDE SEQUENCE [LARGE SCALE GENOMIC DNA]</scope>
    <source>
        <strain evidence="3">DSM 12343 / LSv54</strain>
    </source>
</reference>
<feature type="transmembrane region" description="Helical" evidence="1">
    <location>
        <begin position="118"/>
        <end position="140"/>
    </location>
</feature>
<organism evidence="2 3">
    <name type="scientific">Desulfotalea psychrophila (strain LSv54 / DSM 12343)</name>
    <dbReference type="NCBI Taxonomy" id="177439"/>
    <lineage>
        <taxon>Bacteria</taxon>
        <taxon>Pseudomonadati</taxon>
        <taxon>Thermodesulfobacteriota</taxon>
        <taxon>Desulfobulbia</taxon>
        <taxon>Desulfobulbales</taxon>
        <taxon>Desulfocapsaceae</taxon>
        <taxon>Desulfotalea</taxon>
    </lineage>
</organism>
<keyword evidence="1" id="KW-0812">Transmembrane</keyword>